<gene>
    <name evidence="4" type="ORF">PR048_009397</name>
</gene>
<evidence type="ECO:0000256" key="2">
    <source>
        <dbReference type="ARBA" id="ARBA00022723"/>
    </source>
</evidence>
<dbReference type="Pfam" id="PF13359">
    <property type="entry name" value="DDE_Tnp_4"/>
    <property type="match status" value="1"/>
</dbReference>
<dbReference type="EMBL" id="JARBHB010000003">
    <property type="protein sequence ID" value="KAJ8889892.1"/>
    <property type="molecule type" value="Genomic_DNA"/>
</dbReference>
<feature type="non-terminal residue" evidence="4">
    <location>
        <position position="256"/>
    </location>
</feature>
<comment type="cofactor">
    <cofactor evidence="1">
        <name>a divalent metal cation</name>
        <dbReference type="ChEBI" id="CHEBI:60240"/>
    </cofactor>
</comment>
<protein>
    <recommendedName>
        <fullName evidence="3">DDE Tnp4 domain-containing protein</fullName>
    </recommendedName>
</protein>
<feature type="domain" description="DDE Tnp4" evidence="3">
    <location>
        <begin position="67"/>
        <end position="197"/>
    </location>
</feature>
<evidence type="ECO:0000313" key="4">
    <source>
        <dbReference type="EMBL" id="KAJ8889892.1"/>
    </source>
</evidence>
<evidence type="ECO:0000313" key="5">
    <source>
        <dbReference type="Proteomes" id="UP001159363"/>
    </source>
</evidence>
<name>A0ABQ9HZS2_9NEOP</name>
<organism evidence="4 5">
    <name type="scientific">Dryococelus australis</name>
    <dbReference type="NCBI Taxonomy" id="614101"/>
    <lineage>
        <taxon>Eukaryota</taxon>
        <taxon>Metazoa</taxon>
        <taxon>Ecdysozoa</taxon>
        <taxon>Arthropoda</taxon>
        <taxon>Hexapoda</taxon>
        <taxon>Insecta</taxon>
        <taxon>Pterygota</taxon>
        <taxon>Neoptera</taxon>
        <taxon>Polyneoptera</taxon>
        <taxon>Phasmatodea</taxon>
        <taxon>Verophasmatodea</taxon>
        <taxon>Anareolatae</taxon>
        <taxon>Phasmatidae</taxon>
        <taxon>Eurycanthinae</taxon>
        <taxon>Dryococelus</taxon>
    </lineage>
</organism>
<evidence type="ECO:0000259" key="3">
    <source>
        <dbReference type="Pfam" id="PF13359"/>
    </source>
</evidence>
<dbReference type="InterPro" id="IPR027806">
    <property type="entry name" value="HARBI1_dom"/>
</dbReference>
<comment type="caution">
    <text evidence="4">The sequence shown here is derived from an EMBL/GenBank/DDBJ whole genome shotgun (WGS) entry which is preliminary data.</text>
</comment>
<keyword evidence="2" id="KW-0479">Metal-binding</keyword>
<dbReference type="Proteomes" id="UP001159363">
    <property type="component" value="Chromosome 3"/>
</dbReference>
<reference evidence="4 5" key="1">
    <citation type="submission" date="2023-02" db="EMBL/GenBank/DDBJ databases">
        <title>LHISI_Scaffold_Assembly.</title>
        <authorList>
            <person name="Stuart O.P."/>
            <person name="Cleave R."/>
            <person name="Magrath M.J.L."/>
            <person name="Mikheyev A.S."/>
        </authorList>
    </citation>
    <scope>NUCLEOTIDE SEQUENCE [LARGE SCALE GENOMIC DNA]</scope>
    <source>
        <strain evidence="4">Daus_M_001</strain>
        <tissue evidence="4">Leg muscle</tissue>
    </source>
</reference>
<sequence>MFLRKGAFTVLYACVHIVARSINVLFHLHSFLRPLPISLKLPTTPHCVGALDGKHYVIQGPNNSYCAPCSAKYRLIYIDVGCNGRLSDGGVFSRSTLGQAFLSNLIELPELKRLPGRNTDMPYYLVADDAFPLSTYLKKPYLYRDLPTDKRIFNYRVSRARNTVENVVGIIPQRYRMLRKPMLLQPSTAEKVALALCYEQGSGIYTRDLLTGIPTTVWFSLQRRGVPPPPSQREVREELTNYFMSPEREVRWQYRH</sequence>
<proteinExistence type="predicted"/>
<keyword evidence="5" id="KW-1185">Reference proteome</keyword>
<evidence type="ECO:0000256" key="1">
    <source>
        <dbReference type="ARBA" id="ARBA00001968"/>
    </source>
</evidence>
<accession>A0ABQ9HZS2</accession>